<evidence type="ECO:0000256" key="2">
    <source>
        <dbReference type="SAM" id="MobiDB-lite"/>
    </source>
</evidence>
<dbReference type="EMBL" id="SWFS01000200">
    <property type="protein sequence ID" value="KAA8914463.1"/>
    <property type="molecule type" value="Genomic_DNA"/>
</dbReference>
<feature type="region of interest" description="Disordered" evidence="2">
    <location>
        <begin position="437"/>
        <end position="473"/>
    </location>
</feature>
<evidence type="ECO:0000256" key="1">
    <source>
        <dbReference type="SAM" id="Coils"/>
    </source>
</evidence>
<evidence type="ECO:0000313" key="5">
    <source>
        <dbReference type="Proteomes" id="UP000761534"/>
    </source>
</evidence>
<evidence type="ECO:0000259" key="3">
    <source>
        <dbReference type="Pfam" id="PF22788"/>
    </source>
</evidence>
<dbReference type="VEuPathDB" id="FungiDB:TRICI_002906"/>
<comment type="caution">
    <text evidence="4">The sequence shown here is derived from an EMBL/GenBank/DDBJ whole genome shotgun (WGS) entry which is preliminary data.</text>
</comment>
<feature type="domain" description="COP9 signalosome complex subunit 3 N-terminal helical repeats" evidence="3">
    <location>
        <begin position="41"/>
        <end position="222"/>
    </location>
</feature>
<protein>
    <recommendedName>
        <fullName evidence="3">COP9 signalosome complex subunit 3 N-terminal helical repeats domain-containing protein</fullName>
    </recommendedName>
</protein>
<accession>A0A642V5K1</accession>
<evidence type="ECO:0000313" key="4">
    <source>
        <dbReference type="EMBL" id="KAA8914463.1"/>
    </source>
</evidence>
<keyword evidence="5" id="KW-1185">Reference proteome</keyword>
<name>A0A642V5K1_9ASCO</name>
<dbReference type="InterPro" id="IPR055089">
    <property type="entry name" value="COP9_N"/>
</dbReference>
<sequence>MSQNKSKLLESAHSEGPHSLEYVSGTIVPQTKAFLKEAEGVQDVLEVLEQTNPEDHAALWVLVLAKELRMELRMEPERMLMLLYALFDGLSTGQVAVVEEEFDGIMHLLNFTLTSIKSPLLLNKGCSNYLLQTLVRAIERVEELRGRKLWPLHARAVELAYSVKAYIMIKPIVHTAYTEGTQAVKMTKQDLFLYHFYAGSILLELREYRLANEALSIALTMEHKQRALCLNRWKLSAIYMHGPGPYAASGEYEPQSEDRRLEYGSFVHAFVSSGSYEQLEREFMSHQDAFRSNHDLTAAQDGLDRFKELRLLNLKRSFMSIDLGLMKKIEPSLTEMHVLQLLNRGALDAQLSVTKTGDIGIEFTSTQSTNQLQKLEAELQNVIELSKHVEHMNRHVVQSENFFKGLKRRDLQSRARKMKSKGAADFVDDTAEHIWRRKLDQPYINPEDLAPEIDDNPNHDDDDDDDESMDEVA</sequence>
<feature type="coiled-coil region" evidence="1">
    <location>
        <begin position="365"/>
        <end position="392"/>
    </location>
</feature>
<feature type="compositionally biased region" description="Acidic residues" evidence="2">
    <location>
        <begin position="449"/>
        <end position="473"/>
    </location>
</feature>
<organism evidence="4 5">
    <name type="scientific">Trichomonascus ciferrii</name>
    <dbReference type="NCBI Taxonomy" id="44093"/>
    <lineage>
        <taxon>Eukaryota</taxon>
        <taxon>Fungi</taxon>
        <taxon>Dikarya</taxon>
        <taxon>Ascomycota</taxon>
        <taxon>Saccharomycotina</taxon>
        <taxon>Dipodascomycetes</taxon>
        <taxon>Dipodascales</taxon>
        <taxon>Trichomonascaceae</taxon>
        <taxon>Trichomonascus</taxon>
        <taxon>Trichomonascus ciferrii complex</taxon>
    </lineage>
</organism>
<keyword evidence="1" id="KW-0175">Coiled coil</keyword>
<dbReference type="OrthoDB" id="29061at2759"/>
<gene>
    <name evidence="4" type="ORF">TRICI_002906</name>
</gene>
<reference evidence="4" key="1">
    <citation type="journal article" date="2019" name="G3 (Bethesda)">
        <title>Genome Assemblies of Two Rare Opportunistic Yeast Pathogens: Diutina rugosa (syn. Candida rugosa) and Trichomonascus ciferrii (syn. Candida ciferrii).</title>
        <authorList>
            <person name="Mixao V."/>
            <person name="Saus E."/>
            <person name="Hansen A.P."/>
            <person name="Lass-Florl C."/>
            <person name="Gabaldon T."/>
        </authorList>
    </citation>
    <scope>NUCLEOTIDE SEQUENCE</scope>
    <source>
        <strain evidence="4">CBS 4856</strain>
    </source>
</reference>
<proteinExistence type="predicted"/>
<dbReference type="Pfam" id="PF22788">
    <property type="entry name" value="COP9_hel_rpt"/>
    <property type="match status" value="1"/>
</dbReference>
<dbReference type="AlphaFoldDB" id="A0A642V5K1"/>
<dbReference type="Proteomes" id="UP000761534">
    <property type="component" value="Unassembled WGS sequence"/>
</dbReference>